<dbReference type="InterPro" id="IPR052983">
    <property type="entry name" value="MFS_Riboflavin_Transporter"/>
</dbReference>
<feature type="transmembrane region" description="Helical" evidence="6">
    <location>
        <begin position="181"/>
        <end position="206"/>
    </location>
</feature>
<feature type="transmembrane region" description="Helical" evidence="6">
    <location>
        <begin position="52"/>
        <end position="76"/>
    </location>
</feature>
<dbReference type="PROSITE" id="PS50850">
    <property type="entry name" value="MFS"/>
    <property type="match status" value="1"/>
</dbReference>
<dbReference type="PANTHER" id="PTHR43385">
    <property type="entry name" value="RIBOFLAVIN TRANSPORTER RIBJ"/>
    <property type="match status" value="1"/>
</dbReference>
<dbReference type="Proteomes" id="UP000184428">
    <property type="component" value="Unassembled WGS sequence"/>
</dbReference>
<feature type="transmembrane region" description="Helical" evidence="6">
    <location>
        <begin position="348"/>
        <end position="368"/>
    </location>
</feature>
<feature type="transmembrane region" description="Helical" evidence="6">
    <location>
        <begin position="113"/>
        <end position="135"/>
    </location>
</feature>
<sequence>MGSAQPAAAVSGSSRHPPRRALAGLCITQVTSWGVLYYAFPVALASITADTGWSATATTAAFSAGLVVSALVGIPVGRWLDRYGPRRVMTAGSVLAVPSTVGIALAPNYATFLAAWLVAGAAMAAVFYQAAFAALTRWYGDRRVRALTALTLVAGLASTLFAPLTNALIEALGWRGTYLVLAAVLAVVTIPLHVFTLTAPWVQEGIPESSPRHRARRIPLEVRSGEFLALSAALTLTAFGLYATSLTVIPLLTGRGFSASLAATTLGLLGAGQLLGRIVYGPLSARTTPTGRAVILIGASALAIGLLGALTGPPAALIGAAVALGAVRGACTLLQATAVADRWGTARYGTLSGFFAAPITAATALAPWAGTALAEVVGSYAAAFSLLAGVVLVAAALAWRAASERPTP</sequence>
<dbReference type="InterPro" id="IPR011701">
    <property type="entry name" value="MFS"/>
</dbReference>
<dbReference type="PANTHER" id="PTHR43385:SF1">
    <property type="entry name" value="RIBOFLAVIN TRANSPORTER RIBJ"/>
    <property type="match status" value="1"/>
</dbReference>
<evidence type="ECO:0000256" key="4">
    <source>
        <dbReference type="ARBA" id="ARBA00022989"/>
    </source>
</evidence>
<proteinExistence type="predicted"/>
<protein>
    <submittedName>
        <fullName evidence="8">Predicted arabinose efflux permease, MFS family</fullName>
    </submittedName>
</protein>
<reference evidence="8 9" key="1">
    <citation type="submission" date="2016-12" db="EMBL/GenBank/DDBJ databases">
        <authorList>
            <person name="Song W.-J."/>
            <person name="Kurnit D.M."/>
        </authorList>
    </citation>
    <scope>NUCLEOTIDE SEQUENCE [LARGE SCALE GENOMIC DNA]</scope>
    <source>
        <strain evidence="8 9">DSM 43162</strain>
    </source>
</reference>
<feature type="domain" description="Major facilitator superfamily (MFS) profile" evidence="7">
    <location>
        <begin position="1"/>
        <end position="406"/>
    </location>
</feature>
<organism evidence="8 9">
    <name type="scientific">Geodermatophilus obscurus</name>
    <dbReference type="NCBI Taxonomy" id="1861"/>
    <lineage>
        <taxon>Bacteria</taxon>
        <taxon>Bacillati</taxon>
        <taxon>Actinomycetota</taxon>
        <taxon>Actinomycetes</taxon>
        <taxon>Geodermatophilales</taxon>
        <taxon>Geodermatophilaceae</taxon>
        <taxon>Geodermatophilus</taxon>
    </lineage>
</organism>
<comment type="subcellular location">
    <subcellularLocation>
        <location evidence="1">Cell membrane</location>
        <topology evidence="1">Multi-pass membrane protein</topology>
    </subcellularLocation>
</comment>
<name>A0A1M7UAM5_9ACTN</name>
<dbReference type="AlphaFoldDB" id="A0A1M7UAM5"/>
<dbReference type="GO" id="GO:0005886">
    <property type="term" value="C:plasma membrane"/>
    <property type="evidence" value="ECO:0007669"/>
    <property type="project" value="UniProtKB-SubCell"/>
</dbReference>
<evidence type="ECO:0000256" key="5">
    <source>
        <dbReference type="ARBA" id="ARBA00023136"/>
    </source>
</evidence>
<keyword evidence="5 6" id="KW-0472">Membrane</keyword>
<keyword evidence="3 6" id="KW-0812">Transmembrane</keyword>
<dbReference type="EMBL" id="FRDM01000014">
    <property type="protein sequence ID" value="SHN79994.1"/>
    <property type="molecule type" value="Genomic_DNA"/>
</dbReference>
<evidence type="ECO:0000313" key="9">
    <source>
        <dbReference type="Proteomes" id="UP000184428"/>
    </source>
</evidence>
<dbReference type="Pfam" id="PF07690">
    <property type="entry name" value="MFS_1"/>
    <property type="match status" value="1"/>
</dbReference>
<feature type="transmembrane region" description="Helical" evidence="6">
    <location>
        <begin position="292"/>
        <end position="310"/>
    </location>
</feature>
<dbReference type="CDD" id="cd17355">
    <property type="entry name" value="MFS_YcxA_like"/>
    <property type="match status" value="1"/>
</dbReference>
<evidence type="ECO:0000256" key="1">
    <source>
        <dbReference type="ARBA" id="ARBA00004651"/>
    </source>
</evidence>
<evidence type="ECO:0000256" key="2">
    <source>
        <dbReference type="ARBA" id="ARBA00022448"/>
    </source>
</evidence>
<gene>
    <name evidence="8" type="ORF">SAMN05660350_02841</name>
</gene>
<keyword evidence="4 6" id="KW-1133">Transmembrane helix</keyword>
<feature type="transmembrane region" description="Helical" evidence="6">
    <location>
        <begin position="147"/>
        <end position="169"/>
    </location>
</feature>
<dbReference type="InterPro" id="IPR020846">
    <property type="entry name" value="MFS_dom"/>
</dbReference>
<feature type="transmembrane region" description="Helical" evidence="6">
    <location>
        <begin position="88"/>
        <end position="107"/>
    </location>
</feature>
<dbReference type="SUPFAM" id="SSF103473">
    <property type="entry name" value="MFS general substrate transporter"/>
    <property type="match status" value="1"/>
</dbReference>
<accession>A0A1M7UAM5</accession>
<evidence type="ECO:0000256" key="3">
    <source>
        <dbReference type="ARBA" id="ARBA00022692"/>
    </source>
</evidence>
<dbReference type="GO" id="GO:0022857">
    <property type="term" value="F:transmembrane transporter activity"/>
    <property type="evidence" value="ECO:0007669"/>
    <property type="project" value="InterPro"/>
</dbReference>
<feature type="transmembrane region" description="Helical" evidence="6">
    <location>
        <begin position="21"/>
        <end position="40"/>
    </location>
</feature>
<feature type="transmembrane region" description="Helical" evidence="6">
    <location>
        <begin position="227"/>
        <end position="251"/>
    </location>
</feature>
<evidence type="ECO:0000259" key="7">
    <source>
        <dbReference type="PROSITE" id="PS50850"/>
    </source>
</evidence>
<evidence type="ECO:0000313" key="8">
    <source>
        <dbReference type="EMBL" id="SHN79994.1"/>
    </source>
</evidence>
<dbReference type="OrthoDB" id="7200137at2"/>
<dbReference type="InterPro" id="IPR036259">
    <property type="entry name" value="MFS_trans_sf"/>
</dbReference>
<feature type="transmembrane region" description="Helical" evidence="6">
    <location>
        <begin position="380"/>
        <end position="399"/>
    </location>
</feature>
<dbReference type="Gene3D" id="1.20.1250.20">
    <property type="entry name" value="MFS general substrate transporter like domains"/>
    <property type="match status" value="1"/>
</dbReference>
<dbReference type="RefSeq" id="WP_072919014.1">
    <property type="nucleotide sequence ID" value="NZ_FRDM01000014.1"/>
</dbReference>
<keyword evidence="2" id="KW-0813">Transport</keyword>
<feature type="transmembrane region" description="Helical" evidence="6">
    <location>
        <begin position="316"/>
        <end position="336"/>
    </location>
</feature>
<feature type="transmembrane region" description="Helical" evidence="6">
    <location>
        <begin position="257"/>
        <end position="280"/>
    </location>
</feature>
<evidence type="ECO:0000256" key="6">
    <source>
        <dbReference type="SAM" id="Phobius"/>
    </source>
</evidence>